<accession>A0ABW0NLU1</accession>
<dbReference type="RefSeq" id="WP_386738522.1">
    <property type="nucleotide sequence ID" value="NZ_JBHSMG010000001.1"/>
</dbReference>
<dbReference type="CDD" id="cd06587">
    <property type="entry name" value="VOC"/>
    <property type="match status" value="1"/>
</dbReference>
<comment type="caution">
    <text evidence="2">The sequence shown here is derived from an EMBL/GenBank/DDBJ whole genome shotgun (WGS) entry which is preliminary data.</text>
</comment>
<dbReference type="InterPro" id="IPR004360">
    <property type="entry name" value="Glyas_Fos-R_dOase_dom"/>
</dbReference>
<dbReference type="SUPFAM" id="SSF54593">
    <property type="entry name" value="Glyoxalase/Bleomycin resistance protein/Dihydroxybiphenyl dioxygenase"/>
    <property type="match status" value="1"/>
</dbReference>
<name>A0ABW0NLU1_9MICO</name>
<dbReference type="Pfam" id="PF00903">
    <property type="entry name" value="Glyoxalase"/>
    <property type="match status" value="1"/>
</dbReference>
<evidence type="ECO:0000313" key="3">
    <source>
        <dbReference type="Proteomes" id="UP001596039"/>
    </source>
</evidence>
<protein>
    <submittedName>
        <fullName evidence="2">VOC family protein</fullName>
    </submittedName>
</protein>
<gene>
    <name evidence="2" type="ORF">ACFPJ4_01520</name>
</gene>
<evidence type="ECO:0000313" key="2">
    <source>
        <dbReference type="EMBL" id="MFC5500913.1"/>
    </source>
</evidence>
<dbReference type="PANTHER" id="PTHR36503:SF3">
    <property type="entry name" value="BLR0126 PROTEIN"/>
    <property type="match status" value="1"/>
</dbReference>
<dbReference type="InterPro" id="IPR029068">
    <property type="entry name" value="Glyas_Bleomycin-R_OHBP_Dase"/>
</dbReference>
<dbReference type="InterPro" id="IPR037523">
    <property type="entry name" value="VOC_core"/>
</dbReference>
<reference evidence="3" key="1">
    <citation type="journal article" date="2019" name="Int. J. Syst. Evol. Microbiol.">
        <title>The Global Catalogue of Microorganisms (GCM) 10K type strain sequencing project: providing services to taxonomists for standard genome sequencing and annotation.</title>
        <authorList>
            <consortium name="The Broad Institute Genomics Platform"/>
            <consortium name="The Broad Institute Genome Sequencing Center for Infectious Disease"/>
            <person name="Wu L."/>
            <person name="Ma J."/>
        </authorList>
    </citation>
    <scope>NUCLEOTIDE SEQUENCE [LARGE SCALE GENOMIC DNA]</scope>
    <source>
        <strain evidence="3">CGMCC 4.6997</strain>
    </source>
</reference>
<dbReference type="PROSITE" id="PS51819">
    <property type="entry name" value="VOC"/>
    <property type="match status" value="1"/>
</dbReference>
<feature type="domain" description="VOC" evidence="1">
    <location>
        <begin position="3"/>
        <end position="113"/>
    </location>
</feature>
<organism evidence="2 3">
    <name type="scientific">Lysinimonas soli</name>
    <dbReference type="NCBI Taxonomy" id="1074233"/>
    <lineage>
        <taxon>Bacteria</taxon>
        <taxon>Bacillati</taxon>
        <taxon>Actinomycetota</taxon>
        <taxon>Actinomycetes</taxon>
        <taxon>Micrococcales</taxon>
        <taxon>Microbacteriaceae</taxon>
        <taxon>Lysinimonas</taxon>
    </lineage>
</organism>
<dbReference type="Proteomes" id="UP001596039">
    <property type="component" value="Unassembled WGS sequence"/>
</dbReference>
<dbReference type="PANTHER" id="PTHR36503">
    <property type="entry name" value="BLR2520 PROTEIN"/>
    <property type="match status" value="1"/>
</dbReference>
<keyword evidence="3" id="KW-1185">Reference proteome</keyword>
<evidence type="ECO:0000259" key="1">
    <source>
        <dbReference type="PROSITE" id="PS51819"/>
    </source>
</evidence>
<proteinExistence type="predicted"/>
<sequence length="116" mass="12219">MTAISRVTISVEALDRALPVYEGALGLARRYAVPGLVMLATDDGVEVLLHERTPTPGDFGVAPSFRVDDVDQVTEAALLAGASVVDSPADQPWGERQSVLHDPDGHVFCLVAPLVG</sequence>
<dbReference type="Gene3D" id="3.10.180.10">
    <property type="entry name" value="2,3-Dihydroxybiphenyl 1,2-Dioxygenase, domain 1"/>
    <property type="match status" value="1"/>
</dbReference>
<dbReference type="EMBL" id="JBHSMG010000001">
    <property type="protein sequence ID" value="MFC5500913.1"/>
    <property type="molecule type" value="Genomic_DNA"/>
</dbReference>